<gene>
    <name evidence="9" type="ORF">FGIG_01016</name>
</gene>
<evidence type="ECO:0000313" key="10">
    <source>
        <dbReference type="Proteomes" id="UP000316759"/>
    </source>
</evidence>
<dbReference type="EMBL" id="SUNJ01003938">
    <property type="protein sequence ID" value="TPP64875.1"/>
    <property type="molecule type" value="Genomic_DNA"/>
</dbReference>
<keyword evidence="10" id="KW-1185">Reference proteome</keyword>
<proteinExistence type="predicted"/>
<comment type="caution">
    <text evidence="9">The sequence shown here is derived from an EMBL/GenBank/DDBJ whole genome shotgun (WGS) entry which is preliminary data.</text>
</comment>
<dbReference type="SMART" id="SM00111">
    <property type="entry name" value="C4"/>
    <property type="match status" value="1"/>
</dbReference>
<evidence type="ECO:0000313" key="9">
    <source>
        <dbReference type="EMBL" id="TPP64875.1"/>
    </source>
</evidence>
<organism evidence="9 10">
    <name type="scientific">Fasciola gigantica</name>
    <name type="common">Giant liver fluke</name>
    <dbReference type="NCBI Taxonomy" id="46835"/>
    <lineage>
        <taxon>Eukaryota</taxon>
        <taxon>Metazoa</taxon>
        <taxon>Spiralia</taxon>
        <taxon>Lophotrochozoa</taxon>
        <taxon>Platyhelminthes</taxon>
        <taxon>Trematoda</taxon>
        <taxon>Digenea</taxon>
        <taxon>Plagiorchiida</taxon>
        <taxon>Echinostomata</taxon>
        <taxon>Echinostomatoidea</taxon>
        <taxon>Fasciolidae</taxon>
        <taxon>Fasciola</taxon>
    </lineage>
</organism>
<evidence type="ECO:0000256" key="5">
    <source>
        <dbReference type="ARBA" id="ARBA00022869"/>
    </source>
</evidence>
<dbReference type="GO" id="GO:0005581">
    <property type="term" value="C:collagen trimer"/>
    <property type="evidence" value="ECO:0007669"/>
    <property type="project" value="UniProtKB-KW"/>
</dbReference>
<keyword evidence="4" id="KW-0677">Repeat</keyword>
<dbReference type="GO" id="GO:0005201">
    <property type="term" value="F:extracellular matrix structural constituent"/>
    <property type="evidence" value="ECO:0007669"/>
    <property type="project" value="InterPro"/>
</dbReference>
<evidence type="ECO:0000259" key="8">
    <source>
        <dbReference type="PROSITE" id="PS51403"/>
    </source>
</evidence>
<keyword evidence="5" id="KW-0084">Basement membrane</keyword>
<dbReference type="AlphaFoldDB" id="A0A504YWK9"/>
<dbReference type="GO" id="GO:0005604">
    <property type="term" value="C:basement membrane"/>
    <property type="evidence" value="ECO:0007669"/>
    <property type="project" value="UniProtKB-SubCell"/>
</dbReference>
<dbReference type="SUPFAM" id="SSF56436">
    <property type="entry name" value="C-type lectin-like"/>
    <property type="match status" value="1"/>
</dbReference>
<sequence>MHTAGSTGGGQQLSSPGSCLEYFRYSPLLECNNGMSLCHYWSDAKAYYLRHVSNGTEFQKPIGKYMTEDARDDTTVLREISRCRVCLKRRFQSYIV</sequence>
<name>A0A504YWK9_FASGI</name>
<comment type="subcellular location">
    <subcellularLocation>
        <location evidence="1">Secreted</location>
        <location evidence="1">Extracellular space</location>
        <location evidence="1">Extracellular matrix</location>
        <location evidence="1">Basement membrane</location>
    </subcellularLocation>
</comment>
<keyword evidence="7" id="KW-1015">Disulfide bond</keyword>
<evidence type="ECO:0000256" key="2">
    <source>
        <dbReference type="ARBA" id="ARBA00022525"/>
    </source>
</evidence>
<keyword evidence="6" id="KW-0176">Collagen</keyword>
<dbReference type="Gene3D" id="2.170.240.10">
    <property type="entry name" value="Collagen IV, non-collagenous"/>
    <property type="match status" value="1"/>
</dbReference>
<evidence type="ECO:0000256" key="3">
    <source>
        <dbReference type="ARBA" id="ARBA00022530"/>
    </source>
</evidence>
<reference evidence="9 10" key="1">
    <citation type="submission" date="2019-04" db="EMBL/GenBank/DDBJ databases">
        <title>Annotation for the trematode Fasciola gigantica.</title>
        <authorList>
            <person name="Choi Y.-J."/>
        </authorList>
    </citation>
    <scope>NUCLEOTIDE SEQUENCE [LARGE SCALE GENOMIC DNA]</scope>
    <source>
        <strain evidence="9">Uganda_cow_1</strain>
    </source>
</reference>
<keyword evidence="2" id="KW-0964">Secreted</keyword>
<dbReference type="InterPro" id="IPR036954">
    <property type="entry name" value="Collagen_IV_NC_sf"/>
</dbReference>
<dbReference type="STRING" id="46835.A0A504YWK9"/>
<dbReference type="PROSITE" id="PS51403">
    <property type="entry name" value="NC1_IV"/>
    <property type="match status" value="1"/>
</dbReference>
<evidence type="ECO:0000256" key="4">
    <source>
        <dbReference type="ARBA" id="ARBA00022737"/>
    </source>
</evidence>
<dbReference type="Proteomes" id="UP000316759">
    <property type="component" value="Unassembled WGS sequence"/>
</dbReference>
<accession>A0A504YWK9</accession>
<keyword evidence="3" id="KW-0272">Extracellular matrix</keyword>
<evidence type="ECO:0000256" key="7">
    <source>
        <dbReference type="ARBA" id="ARBA00023157"/>
    </source>
</evidence>
<dbReference type="OrthoDB" id="10071882at2759"/>
<protein>
    <submittedName>
        <fullName evidence="9">C-terminal tandem repeated domain in type 4 procollagen</fullName>
    </submittedName>
</protein>
<evidence type="ECO:0000256" key="1">
    <source>
        <dbReference type="ARBA" id="ARBA00004302"/>
    </source>
</evidence>
<dbReference type="InterPro" id="IPR001442">
    <property type="entry name" value="Collagen_IV_NC"/>
</dbReference>
<dbReference type="InterPro" id="IPR016187">
    <property type="entry name" value="CTDL_fold"/>
</dbReference>
<feature type="domain" description="Collagen IV NC1" evidence="8">
    <location>
        <begin position="1"/>
        <end position="90"/>
    </location>
</feature>
<dbReference type="Pfam" id="PF01413">
    <property type="entry name" value="C4"/>
    <property type="match status" value="1"/>
</dbReference>
<evidence type="ECO:0000256" key="6">
    <source>
        <dbReference type="ARBA" id="ARBA00023119"/>
    </source>
</evidence>